<organism evidence="1 2">
    <name type="scientific">Kineosporia succinea</name>
    <dbReference type="NCBI Taxonomy" id="84632"/>
    <lineage>
        <taxon>Bacteria</taxon>
        <taxon>Bacillati</taxon>
        <taxon>Actinomycetota</taxon>
        <taxon>Actinomycetes</taxon>
        <taxon>Kineosporiales</taxon>
        <taxon>Kineosporiaceae</taxon>
        <taxon>Kineosporia</taxon>
    </lineage>
</organism>
<sequence length="213" mass="22141">MNLTKHAHATVTLEGVLVDPGAFTPNAPQLLAEASAVVITHEHVDHFAQDEVRAALAARPGLRLWGPAAVTAALGSGGEVSPHQLNTVTGGELFDIDGLPVRAFGGAHAPIHDGIEVPHNIGYLFGGSIFHPGDSYAVPDVEVETLLVPTSGPWSKAGEAIDFITAVAPRRTVQIHDVMLSAVGRTSFSRFLGEKGLTGTPMLSPAPGETVEA</sequence>
<dbReference type="PANTHER" id="PTHR43546">
    <property type="entry name" value="UPF0173 METAL-DEPENDENT HYDROLASE MJ1163-RELATED"/>
    <property type="match status" value="1"/>
</dbReference>
<dbReference type="InterPro" id="IPR050114">
    <property type="entry name" value="UPF0173_UPF0282_UlaG_hydrolase"/>
</dbReference>
<evidence type="ECO:0000313" key="2">
    <source>
        <dbReference type="Proteomes" id="UP001235712"/>
    </source>
</evidence>
<keyword evidence="2" id="KW-1185">Reference proteome</keyword>
<dbReference type="PANTHER" id="PTHR43546:SF3">
    <property type="entry name" value="UPF0173 METAL-DEPENDENT HYDROLASE MJ1163"/>
    <property type="match status" value="1"/>
</dbReference>
<dbReference type="RefSeq" id="WP_307247733.1">
    <property type="nucleotide sequence ID" value="NZ_JAUSQZ010000001.1"/>
</dbReference>
<evidence type="ECO:0000313" key="1">
    <source>
        <dbReference type="EMBL" id="MDP9829502.1"/>
    </source>
</evidence>
<comment type="caution">
    <text evidence="1">The sequence shown here is derived from an EMBL/GenBank/DDBJ whole genome shotgun (WGS) entry which is preliminary data.</text>
</comment>
<dbReference type="Gene3D" id="3.60.15.10">
    <property type="entry name" value="Ribonuclease Z/Hydroxyacylglutathione hydrolase-like"/>
    <property type="match status" value="1"/>
</dbReference>
<reference evidence="1 2" key="1">
    <citation type="submission" date="2023-07" db="EMBL/GenBank/DDBJ databases">
        <title>Sequencing the genomes of 1000 actinobacteria strains.</title>
        <authorList>
            <person name="Klenk H.-P."/>
        </authorList>
    </citation>
    <scope>NUCLEOTIDE SEQUENCE [LARGE SCALE GENOMIC DNA]</scope>
    <source>
        <strain evidence="1 2">DSM 44388</strain>
    </source>
</reference>
<dbReference type="InterPro" id="IPR036866">
    <property type="entry name" value="RibonucZ/Hydroxyglut_hydro"/>
</dbReference>
<proteinExistence type="predicted"/>
<dbReference type="Proteomes" id="UP001235712">
    <property type="component" value="Unassembled WGS sequence"/>
</dbReference>
<dbReference type="EMBL" id="JAUSQZ010000001">
    <property type="protein sequence ID" value="MDP9829502.1"/>
    <property type="molecule type" value="Genomic_DNA"/>
</dbReference>
<dbReference type="Pfam" id="PF13483">
    <property type="entry name" value="Lactamase_B_3"/>
    <property type="match status" value="1"/>
</dbReference>
<name>A0ABT9PAH6_9ACTN</name>
<protein>
    <submittedName>
        <fullName evidence="1">L-ascorbate metabolism protein UlaG (Beta-lactamase superfamily)</fullName>
    </submittedName>
</protein>
<accession>A0ABT9PAH6</accession>
<dbReference type="SUPFAM" id="SSF56281">
    <property type="entry name" value="Metallo-hydrolase/oxidoreductase"/>
    <property type="match status" value="1"/>
</dbReference>
<gene>
    <name evidence="1" type="ORF">J2S57_005251</name>
</gene>